<proteinExistence type="predicted"/>
<sequence>MVTADCTREPEYLVKNQHLSIDTVEYLDKSYNVLRINVPVDIRSAFSLITESTQKFRIILRNKIRYDIDGNLINEFFINIIEGQPSNPVLTFNLENNYYDLSSISDSQILTKPEGKSNIYIAFDTLIPFPPYSLYLNGDLSIIYTLNLATSPTFKCKIIEADNALNLYETDSRYFYKPDFITEGKIYWTEENKNDNRYPQVLGDDGLIEIDCYKMVYKIPKSYAIPDNLEFCFKEFYFGITWTLKWSKAENKWIGDNCKGHFSEKKSSCFEIEKKNLNL</sequence>
<evidence type="ECO:0000313" key="2">
    <source>
        <dbReference type="Proteomes" id="UP001470230"/>
    </source>
</evidence>
<dbReference type="Proteomes" id="UP001470230">
    <property type="component" value="Unassembled WGS sequence"/>
</dbReference>
<evidence type="ECO:0000313" key="1">
    <source>
        <dbReference type="EMBL" id="KAK8896861.1"/>
    </source>
</evidence>
<protein>
    <submittedName>
        <fullName evidence="1">Uncharacterized protein</fullName>
    </submittedName>
</protein>
<keyword evidence="2" id="KW-1185">Reference proteome</keyword>
<accession>A0ABR2L0G6</accession>
<gene>
    <name evidence="1" type="ORF">M9Y10_014786</name>
</gene>
<name>A0ABR2L0G6_9EUKA</name>
<dbReference type="EMBL" id="JAPFFF010000002">
    <property type="protein sequence ID" value="KAK8896861.1"/>
    <property type="molecule type" value="Genomic_DNA"/>
</dbReference>
<reference evidence="1 2" key="1">
    <citation type="submission" date="2024-04" db="EMBL/GenBank/DDBJ databases">
        <title>Tritrichomonas musculus Genome.</title>
        <authorList>
            <person name="Alves-Ferreira E."/>
            <person name="Grigg M."/>
            <person name="Lorenzi H."/>
            <person name="Galac M."/>
        </authorList>
    </citation>
    <scope>NUCLEOTIDE SEQUENCE [LARGE SCALE GENOMIC DNA]</scope>
    <source>
        <strain evidence="1 2">EAF2021</strain>
    </source>
</reference>
<organism evidence="1 2">
    <name type="scientific">Tritrichomonas musculus</name>
    <dbReference type="NCBI Taxonomy" id="1915356"/>
    <lineage>
        <taxon>Eukaryota</taxon>
        <taxon>Metamonada</taxon>
        <taxon>Parabasalia</taxon>
        <taxon>Tritrichomonadida</taxon>
        <taxon>Tritrichomonadidae</taxon>
        <taxon>Tritrichomonas</taxon>
    </lineage>
</organism>
<comment type="caution">
    <text evidence="1">The sequence shown here is derived from an EMBL/GenBank/DDBJ whole genome shotgun (WGS) entry which is preliminary data.</text>
</comment>